<dbReference type="InterPro" id="IPR040200">
    <property type="entry name" value="Mug57-like"/>
</dbReference>
<evidence type="ECO:0000313" key="6">
    <source>
        <dbReference type="Proteomes" id="UP000094236"/>
    </source>
</evidence>
<evidence type="ECO:0000313" key="5">
    <source>
        <dbReference type="EMBL" id="ODV96213.1"/>
    </source>
</evidence>
<dbReference type="AlphaFoldDB" id="A0A1E4TWP4"/>
<keyword evidence="6" id="KW-1185">Reference proteome</keyword>
<dbReference type="Gene3D" id="2.30.180.10">
    <property type="entry name" value="FAS1 domain"/>
    <property type="match status" value="1"/>
</dbReference>
<evidence type="ECO:0000256" key="1">
    <source>
        <dbReference type="ARBA" id="ARBA00022729"/>
    </source>
</evidence>
<dbReference type="PROSITE" id="PS50213">
    <property type="entry name" value="FAS1"/>
    <property type="match status" value="1"/>
</dbReference>
<dbReference type="EMBL" id="KV454013">
    <property type="protein sequence ID" value="ODV96213.1"/>
    <property type="molecule type" value="Genomic_DNA"/>
</dbReference>
<evidence type="ECO:0000256" key="3">
    <source>
        <dbReference type="SAM" id="SignalP"/>
    </source>
</evidence>
<gene>
    <name evidence="5" type="ORF">PACTADRAFT_49599</name>
</gene>
<reference evidence="6" key="1">
    <citation type="submission" date="2016-05" db="EMBL/GenBank/DDBJ databases">
        <title>Comparative genomics of biotechnologically important yeasts.</title>
        <authorList>
            <consortium name="DOE Joint Genome Institute"/>
            <person name="Riley R."/>
            <person name="Haridas S."/>
            <person name="Wolfe K.H."/>
            <person name="Lopes M.R."/>
            <person name="Hittinger C.T."/>
            <person name="Goker M."/>
            <person name="Salamov A."/>
            <person name="Wisecaver J."/>
            <person name="Long T.M."/>
            <person name="Aerts A.L."/>
            <person name="Barry K."/>
            <person name="Choi C."/>
            <person name="Clum A."/>
            <person name="Coughlan A.Y."/>
            <person name="Deshpande S."/>
            <person name="Douglass A.P."/>
            <person name="Hanson S.J."/>
            <person name="Klenk H.-P."/>
            <person name="Labutti K."/>
            <person name="Lapidus A."/>
            <person name="Lindquist E."/>
            <person name="Lipzen A."/>
            <person name="Meier-Kolthoff J.P."/>
            <person name="Ohm R.A."/>
            <person name="Otillar R.P."/>
            <person name="Pangilinan J."/>
            <person name="Peng Y."/>
            <person name="Rokas A."/>
            <person name="Rosa C.A."/>
            <person name="Scheuner C."/>
            <person name="Sibirny A.A."/>
            <person name="Slot J.C."/>
            <person name="Stielow J.B."/>
            <person name="Sun H."/>
            <person name="Kurtzman C.P."/>
            <person name="Blackwell M."/>
            <person name="Grigoriev I.V."/>
            <person name="Jeffries T.W."/>
        </authorList>
    </citation>
    <scope>NUCLEOTIDE SEQUENCE [LARGE SCALE GENOMIC DNA]</scope>
    <source>
        <strain evidence="6">NRRL Y-2460</strain>
    </source>
</reference>
<keyword evidence="1 3" id="KW-0732">Signal</keyword>
<dbReference type="InterPro" id="IPR000782">
    <property type="entry name" value="FAS1_domain"/>
</dbReference>
<dbReference type="PANTHER" id="PTHR28156">
    <property type="entry name" value="FAS1 DOMAIN-CONTAINING PROTEIN YDR262W"/>
    <property type="match status" value="1"/>
</dbReference>
<proteinExistence type="predicted"/>
<accession>A0A1E4TWP4</accession>
<dbReference type="InterPro" id="IPR036378">
    <property type="entry name" value="FAS1_dom_sf"/>
</dbReference>
<evidence type="ECO:0000259" key="4">
    <source>
        <dbReference type="PROSITE" id="PS50213"/>
    </source>
</evidence>
<feature type="domain" description="FAS1" evidence="4">
    <location>
        <begin position="176"/>
        <end position="277"/>
    </location>
</feature>
<dbReference type="Proteomes" id="UP000094236">
    <property type="component" value="Unassembled WGS sequence"/>
</dbReference>
<sequence>MKLSSLFIVSFLSCVVLSKRVLDKSKFELNQQQVEALHLNKRDPKRVFDLKLSEEDIAHMFETGNFRKRDAAPIIVGGRIINPNLKIKGGKKDDSHHGVQEQEQEHEYHHQEKEQSIFEYIKQKLGFLPKLSNIYIPSDADQLKVFEKNGKNGKNEKGEKGEKDKINQNIAEAPKTDTLANALLERKNAITIISSYARNNVAINDKLSSLDSQLIIFTPLDSAIASLTQKPWEFPIKITETNNQKDESTNANIENFLKSHIVDSKFEFEDLKNERKN</sequence>
<evidence type="ECO:0000256" key="2">
    <source>
        <dbReference type="SAM" id="MobiDB-lite"/>
    </source>
</evidence>
<feature type="chain" id="PRO_5009163370" description="FAS1 domain-containing protein" evidence="3">
    <location>
        <begin position="19"/>
        <end position="277"/>
    </location>
</feature>
<dbReference type="OrthoDB" id="5551751at2759"/>
<feature type="signal peptide" evidence="3">
    <location>
        <begin position="1"/>
        <end position="18"/>
    </location>
</feature>
<name>A0A1E4TWP4_PACTA</name>
<dbReference type="PANTHER" id="PTHR28156:SF1">
    <property type="entry name" value="FAS1 DOMAIN-CONTAINING PROTEIN YDR262W"/>
    <property type="match status" value="1"/>
</dbReference>
<protein>
    <recommendedName>
        <fullName evidence="4">FAS1 domain-containing protein</fullName>
    </recommendedName>
</protein>
<organism evidence="5 6">
    <name type="scientific">Pachysolen tannophilus NRRL Y-2460</name>
    <dbReference type="NCBI Taxonomy" id="669874"/>
    <lineage>
        <taxon>Eukaryota</taxon>
        <taxon>Fungi</taxon>
        <taxon>Dikarya</taxon>
        <taxon>Ascomycota</taxon>
        <taxon>Saccharomycotina</taxon>
        <taxon>Pichiomycetes</taxon>
        <taxon>Pachysolenaceae</taxon>
        <taxon>Pachysolen</taxon>
    </lineage>
</organism>
<feature type="compositionally biased region" description="Basic and acidic residues" evidence="2">
    <location>
        <begin position="90"/>
        <end position="113"/>
    </location>
</feature>
<feature type="non-terminal residue" evidence="5">
    <location>
        <position position="277"/>
    </location>
</feature>
<feature type="region of interest" description="Disordered" evidence="2">
    <location>
        <begin position="86"/>
        <end position="113"/>
    </location>
</feature>